<accession>A0A9X1KY49</accession>
<dbReference type="Pfam" id="PF13361">
    <property type="entry name" value="UvrD_C"/>
    <property type="match status" value="2"/>
</dbReference>
<keyword evidence="6" id="KW-0269">Exonuclease</keyword>
<dbReference type="InterPro" id="IPR000212">
    <property type="entry name" value="DNA_helicase_UvrD/REP"/>
</dbReference>
<dbReference type="Gene3D" id="3.40.50.300">
    <property type="entry name" value="P-loop containing nucleotide triphosphate hydrolases"/>
    <property type="match status" value="3"/>
</dbReference>
<evidence type="ECO:0000256" key="12">
    <source>
        <dbReference type="ARBA" id="ARBA00034808"/>
    </source>
</evidence>
<dbReference type="PROSITE" id="PS51217">
    <property type="entry name" value="UVRD_HELICASE_CTER"/>
    <property type="match status" value="1"/>
</dbReference>
<evidence type="ECO:0000256" key="3">
    <source>
        <dbReference type="ARBA" id="ARBA00022763"/>
    </source>
</evidence>
<dbReference type="InterPro" id="IPR014016">
    <property type="entry name" value="UvrD-like_ATP-bd"/>
</dbReference>
<dbReference type="EMBL" id="JAIXNE010000003">
    <property type="protein sequence ID" value="MCA6076470.1"/>
    <property type="molecule type" value="Genomic_DNA"/>
</dbReference>
<comment type="catalytic activity">
    <reaction evidence="13">
        <text>ATP + H2O = ADP + phosphate + H(+)</text>
        <dbReference type="Rhea" id="RHEA:13065"/>
        <dbReference type="ChEBI" id="CHEBI:15377"/>
        <dbReference type="ChEBI" id="CHEBI:15378"/>
        <dbReference type="ChEBI" id="CHEBI:30616"/>
        <dbReference type="ChEBI" id="CHEBI:43474"/>
        <dbReference type="ChEBI" id="CHEBI:456216"/>
        <dbReference type="EC" id="5.6.2.4"/>
    </reaction>
</comment>
<dbReference type="EC" id="5.6.2.4" evidence="12"/>
<feature type="domain" description="UvrD-like helicase ATP-binding" evidence="15">
    <location>
        <begin position="1"/>
        <end position="472"/>
    </location>
</feature>
<dbReference type="InterPro" id="IPR014017">
    <property type="entry name" value="DNA_helicase_UvrD-like_C"/>
</dbReference>
<keyword evidence="3" id="KW-0227">DNA damage</keyword>
<dbReference type="GO" id="GO:0043138">
    <property type="term" value="F:3'-5' DNA helicase activity"/>
    <property type="evidence" value="ECO:0007669"/>
    <property type="project" value="UniProtKB-EC"/>
</dbReference>
<evidence type="ECO:0000313" key="17">
    <source>
        <dbReference type="EMBL" id="MCA6075293.1"/>
    </source>
</evidence>
<dbReference type="SUPFAM" id="SSF52540">
    <property type="entry name" value="P-loop containing nucleoside triphosphate hydrolases"/>
    <property type="match status" value="1"/>
</dbReference>
<dbReference type="Pfam" id="PF12705">
    <property type="entry name" value="PDDEXK_1"/>
    <property type="match status" value="1"/>
</dbReference>
<dbReference type="AlphaFoldDB" id="A0A9X1KY49"/>
<name>A0A9X1KY49_9BACT</name>
<dbReference type="RefSeq" id="WP_225698396.1">
    <property type="nucleotide sequence ID" value="NZ_JAIXNE010000002.1"/>
</dbReference>
<dbReference type="PANTHER" id="PTHR11070">
    <property type="entry name" value="UVRD / RECB / PCRA DNA HELICASE FAMILY MEMBER"/>
    <property type="match status" value="1"/>
</dbReference>
<protein>
    <recommendedName>
        <fullName evidence="12">DNA 3'-5' helicase</fullName>
        <ecNumber evidence="12">5.6.2.4</ecNumber>
    </recommendedName>
</protein>
<reference evidence="19" key="1">
    <citation type="submission" date="2021-09" db="EMBL/GenBank/DDBJ databases">
        <title>Fulvivirga sp. isolated from coastal sediment.</title>
        <authorList>
            <person name="Yu H."/>
        </authorList>
    </citation>
    <scope>NUCLEOTIDE SEQUENCE</scope>
    <source>
        <strain evidence="19">1062</strain>
    </source>
</reference>
<keyword evidence="2 14" id="KW-0547">Nucleotide-binding</keyword>
<dbReference type="Gene3D" id="3.90.320.10">
    <property type="match status" value="1"/>
</dbReference>
<evidence type="ECO:0000256" key="6">
    <source>
        <dbReference type="ARBA" id="ARBA00022839"/>
    </source>
</evidence>
<keyword evidence="9" id="KW-0234">DNA repair</keyword>
<dbReference type="EMBL" id="JAIXNE010000004">
    <property type="protein sequence ID" value="MCA6077598.1"/>
    <property type="molecule type" value="Genomic_DNA"/>
</dbReference>
<dbReference type="InterPro" id="IPR011604">
    <property type="entry name" value="PDDEXK-like_dom_sf"/>
</dbReference>
<dbReference type="Proteomes" id="UP001139409">
    <property type="component" value="Unassembled WGS sequence"/>
</dbReference>
<organism evidence="19 20">
    <name type="scientific">Fulvivirga sedimenti</name>
    <dbReference type="NCBI Taxonomy" id="2879465"/>
    <lineage>
        <taxon>Bacteria</taxon>
        <taxon>Pseudomonadati</taxon>
        <taxon>Bacteroidota</taxon>
        <taxon>Cytophagia</taxon>
        <taxon>Cytophagales</taxon>
        <taxon>Fulvivirgaceae</taxon>
        <taxon>Fulvivirga</taxon>
    </lineage>
</organism>
<proteinExistence type="predicted"/>
<keyword evidence="20" id="KW-1185">Reference proteome</keyword>
<feature type="domain" description="UvrD-like helicase C-terminal" evidence="16">
    <location>
        <begin position="473"/>
        <end position="745"/>
    </location>
</feature>
<evidence type="ECO:0000256" key="7">
    <source>
        <dbReference type="ARBA" id="ARBA00022840"/>
    </source>
</evidence>
<dbReference type="GO" id="GO:0005829">
    <property type="term" value="C:cytosol"/>
    <property type="evidence" value="ECO:0007669"/>
    <property type="project" value="TreeGrafter"/>
</dbReference>
<dbReference type="Pfam" id="PF00580">
    <property type="entry name" value="UvrD-helicase"/>
    <property type="match status" value="2"/>
</dbReference>
<feature type="binding site" evidence="14">
    <location>
        <begin position="17"/>
        <end position="24"/>
    </location>
    <ligand>
        <name>ATP</name>
        <dbReference type="ChEBI" id="CHEBI:30616"/>
    </ligand>
</feature>
<comment type="caution">
    <text evidence="19">The sequence shown here is derived from an EMBL/GenBank/DDBJ whole genome shotgun (WGS) entry which is preliminary data.</text>
</comment>
<dbReference type="EMBL" id="JAIXNE010000002">
    <property type="protein sequence ID" value="MCA6075293.1"/>
    <property type="molecule type" value="Genomic_DNA"/>
</dbReference>
<evidence type="ECO:0000256" key="4">
    <source>
        <dbReference type="ARBA" id="ARBA00022801"/>
    </source>
</evidence>
<keyword evidence="4 14" id="KW-0378">Hydrolase</keyword>
<keyword evidence="8" id="KW-0238">DNA-binding</keyword>
<evidence type="ECO:0000256" key="13">
    <source>
        <dbReference type="ARBA" id="ARBA00048988"/>
    </source>
</evidence>
<evidence type="ECO:0000256" key="10">
    <source>
        <dbReference type="ARBA" id="ARBA00023235"/>
    </source>
</evidence>
<dbReference type="GO" id="GO:0000725">
    <property type="term" value="P:recombinational repair"/>
    <property type="evidence" value="ECO:0007669"/>
    <property type="project" value="TreeGrafter"/>
</dbReference>
<evidence type="ECO:0000256" key="5">
    <source>
        <dbReference type="ARBA" id="ARBA00022806"/>
    </source>
</evidence>
<dbReference type="GO" id="GO:0003677">
    <property type="term" value="F:DNA binding"/>
    <property type="evidence" value="ECO:0007669"/>
    <property type="project" value="UniProtKB-KW"/>
</dbReference>
<keyword evidence="5 14" id="KW-0347">Helicase</keyword>
<dbReference type="PANTHER" id="PTHR11070:SF67">
    <property type="entry name" value="DNA 3'-5' HELICASE"/>
    <property type="match status" value="1"/>
</dbReference>
<evidence type="ECO:0000256" key="9">
    <source>
        <dbReference type="ARBA" id="ARBA00023204"/>
    </source>
</evidence>
<dbReference type="PROSITE" id="PS51198">
    <property type="entry name" value="UVRD_HELICASE_ATP_BIND"/>
    <property type="match status" value="1"/>
</dbReference>
<keyword evidence="10" id="KW-0413">Isomerase</keyword>
<evidence type="ECO:0000256" key="2">
    <source>
        <dbReference type="ARBA" id="ARBA00022741"/>
    </source>
</evidence>
<keyword evidence="7 14" id="KW-0067">ATP-binding</keyword>
<evidence type="ECO:0000256" key="14">
    <source>
        <dbReference type="PROSITE-ProRule" id="PRU00560"/>
    </source>
</evidence>
<gene>
    <name evidence="17" type="ORF">LDX50_10460</name>
    <name evidence="18" type="ORF">LDX50_16430</name>
    <name evidence="19" type="ORF">LDX50_22150</name>
</gene>
<sequence>MITQDFLETESLTIYRSSAGSGKTYTLTREYILLALSARDRYAYRKILAVTFTNKAMKEMKDRIIAKLDQFSRGDLEDTMAKELQRQLDWSPKEFQERCAALLSEVLHHYSHFAITTIDAFFQQIIRSFARELHIAGGYRLELEQDLVYREVIRDLMEEVDSNKHIRSWLAEFSFSKLEYAKAWEVERELLAFLKELDQESFRSIENEIKTYEDSRFEQLREIAAGKVRGFEDKLQQLGQRAVSTIHACGLEQHDFMRASAANFLFNLSARNYDEKKLTKTFRTCASGEGSWFSKANTKILAGEIATLDASAFQEIAYQVLTFWDDHIFEYKTAKAVYKNIYLFALARDLLRKLDTNKKEHDILFISDATRLIRKLVKETDAPFIYEKVGSFFENYLIDEFQDTSRFQWDSFRPLIENSLSEGKTNLIVGDVKQSIYRWRGGDLELLQTEVENTFQRFGPRVLNLATNYRSRKNIVDFNNAVFSEIPAVLKKSFEKLTEDPVYDIELRLRDIFSDVKQNFAGKASDPEGYVEGRFLDNDTYDEMVFPQIVEVLKNLQDRKVPLKETAILVRRNKDGKKIAEYLMQYHEEGYSFDVVSNETLHLSASTAVSCLIAALRYINNAEDDLTRAALLHFYRQLNSSGSERHVFQQDEMEQKLLLHIAALKRLPLFSMVENLISILGLQDSRGHFPYLQTFQDHVLSYMKREKGDVQGFIDFWDDKLHKESIRIADDLDAIRIMTIHKAKGLEFHSVLLPFLNWDLNNDKGVNWFIYETDPTGPTRVPVNFSSGLKDTAFAGEFREESYKNYLDSLNMLYVAFTRSAHDLWFMAKRGDWDSRISKVVEELLLNPSFPLPIQREEDIISYGNPDFVYAGAPGTPFPEIEIDHYSFFDWQKKTRLKPVPERIRNEQQQISISIGILVHDILSRVKYLDDVSGVLTETRFAEGLTDQQFEGLRSRLKEAFRTPEVRQWFDNSWEVRNEQAIFSNGQEFRPDRVIHRQGHTMVIDYKTGIPKSADMEQMKTYLSLVKELYTGKVEGRILYLEDLNIIQVQ</sequence>
<evidence type="ECO:0000313" key="20">
    <source>
        <dbReference type="Proteomes" id="UP001139409"/>
    </source>
</evidence>
<comment type="catalytic activity">
    <reaction evidence="11">
        <text>Couples ATP hydrolysis with the unwinding of duplex DNA by translocating in the 3'-5' direction.</text>
        <dbReference type="EC" id="5.6.2.4"/>
    </reaction>
</comment>
<dbReference type="Gene3D" id="1.10.3170.10">
    <property type="entry name" value="Recbcd, chain B, domain 2"/>
    <property type="match status" value="1"/>
</dbReference>
<evidence type="ECO:0000313" key="19">
    <source>
        <dbReference type="EMBL" id="MCA6077598.1"/>
    </source>
</evidence>
<dbReference type="GO" id="GO:0004527">
    <property type="term" value="F:exonuclease activity"/>
    <property type="evidence" value="ECO:0007669"/>
    <property type="project" value="UniProtKB-KW"/>
</dbReference>
<dbReference type="InterPro" id="IPR038726">
    <property type="entry name" value="PDDEXK_AddAB-type"/>
</dbReference>
<evidence type="ECO:0000259" key="16">
    <source>
        <dbReference type="PROSITE" id="PS51217"/>
    </source>
</evidence>
<dbReference type="GO" id="GO:0005524">
    <property type="term" value="F:ATP binding"/>
    <property type="evidence" value="ECO:0007669"/>
    <property type="project" value="UniProtKB-UniRule"/>
</dbReference>
<evidence type="ECO:0000259" key="15">
    <source>
        <dbReference type="PROSITE" id="PS51198"/>
    </source>
</evidence>
<keyword evidence="1" id="KW-0540">Nuclease</keyword>
<evidence type="ECO:0000256" key="1">
    <source>
        <dbReference type="ARBA" id="ARBA00022722"/>
    </source>
</evidence>
<evidence type="ECO:0000256" key="8">
    <source>
        <dbReference type="ARBA" id="ARBA00023125"/>
    </source>
</evidence>
<evidence type="ECO:0000313" key="18">
    <source>
        <dbReference type="EMBL" id="MCA6076470.1"/>
    </source>
</evidence>
<dbReference type="InterPro" id="IPR027417">
    <property type="entry name" value="P-loop_NTPase"/>
</dbReference>
<evidence type="ECO:0000256" key="11">
    <source>
        <dbReference type="ARBA" id="ARBA00034617"/>
    </source>
</evidence>